<dbReference type="EMBL" id="JAMQJZ010000001">
    <property type="protein sequence ID" value="MDC3419022.1"/>
    <property type="molecule type" value="Genomic_DNA"/>
</dbReference>
<dbReference type="CDD" id="cd00118">
    <property type="entry name" value="LysM"/>
    <property type="match status" value="1"/>
</dbReference>
<organism evidence="3 4">
    <name type="scientific">Aquibacillus koreensis</name>
    <dbReference type="NCBI Taxonomy" id="279446"/>
    <lineage>
        <taxon>Bacteria</taxon>
        <taxon>Bacillati</taxon>
        <taxon>Bacillota</taxon>
        <taxon>Bacilli</taxon>
        <taxon>Bacillales</taxon>
        <taxon>Bacillaceae</taxon>
        <taxon>Aquibacillus</taxon>
    </lineage>
</organism>
<name>A0A9X3WFS0_9BACI</name>
<sequence>MGLFKKMCLTIGIILLFLSIFKDLTVGTNVEHTTTIDSNSSENVVESEQVEEEINDVDKENITEEHPTTRYAVKSYKVRPGETVISIVETFNTDHNSSIKMEVIIADFEKLNPGVNPHEIQPNTNYLFPIYKN</sequence>
<evidence type="ECO:0000256" key="1">
    <source>
        <dbReference type="SAM" id="MobiDB-lite"/>
    </source>
</evidence>
<dbReference type="PROSITE" id="PS51782">
    <property type="entry name" value="LYSM"/>
    <property type="match status" value="1"/>
</dbReference>
<dbReference type="Proteomes" id="UP001145072">
    <property type="component" value="Unassembled WGS sequence"/>
</dbReference>
<evidence type="ECO:0000259" key="2">
    <source>
        <dbReference type="PROSITE" id="PS51782"/>
    </source>
</evidence>
<reference evidence="3" key="1">
    <citation type="submission" date="2022-06" db="EMBL/GenBank/DDBJ databases">
        <title>Aquibacillus sp. a new bacterium isolated from soil saline samples.</title>
        <authorList>
            <person name="Galisteo C."/>
            <person name="De La Haba R."/>
            <person name="Sanchez-Porro C."/>
            <person name="Ventosa A."/>
        </authorList>
    </citation>
    <scope>NUCLEOTIDE SEQUENCE</scope>
    <source>
        <strain evidence="3">JCM 12387</strain>
    </source>
</reference>
<dbReference type="InterPro" id="IPR018392">
    <property type="entry name" value="LysM"/>
</dbReference>
<evidence type="ECO:0000313" key="3">
    <source>
        <dbReference type="EMBL" id="MDC3419022.1"/>
    </source>
</evidence>
<feature type="compositionally biased region" description="Basic and acidic residues" evidence="1">
    <location>
        <begin position="56"/>
        <end position="65"/>
    </location>
</feature>
<proteinExistence type="predicted"/>
<protein>
    <submittedName>
        <fullName evidence="3">LysM peptidoglycan-binding domain-containing protein</fullName>
    </submittedName>
</protein>
<dbReference type="RefSeq" id="WP_259871399.1">
    <property type="nucleotide sequence ID" value="NZ_JAMQJZ010000001.1"/>
</dbReference>
<dbReference type="AlphaFoldDB" id="A0A9X3WFS0"/>
<feature type="domain" description="LysM" evidence="2">
    <location>
        <begin position="74"/>
        <end position="128"/>
    </location>
</feature>
<accession>A0A9X3WFS0</accession>
<keyword evidence="4" id="KW-1185">Reference proteome</keyword>
<evidence type="ECO:0000313" key="4">
    <source>
        <dbReference type="Proteomes" id="UP001145072"/>
    </source>
</evidence>
<comment type="caution">
    <text evidence="3">The sequence shown here is derived from an EMBL/GenBank/DDBJ whole genome shotgun (WGS) entry which is preliminary data.</text>
</comment>
<dbReference type="InterPro" id="IPR036779">
    <property type="entry name" value="LysM_dom_sf"/>
</dbReference>
<dbReference type="Gene3D" id="3.10.350.10">
    <property type="entry name" value="LysM domain"/>
    <property type="match status" value="1"/>
</dbReference>
<gene>
    <name evidence="3" type="ORF">NC661_01350</name>
</gene>
<feature type="region of interest" description="Disordered" evidence="1">
    <location>
        <begin position="39"/>
        <end position="65"/>
    </location>
</feature>